<keyword evidence="2" id="KW-0813">Transport</keyword>
<evidence type="ECO:0000259" key="9">
    <source>
        <dbReference type="SMART" id="SM00382"/>
    </source>
</evidence>
<feature type="domain" description="AAA+ ATPase" evidence="9">
    <location>
        <begin position="159"/>
        <end position="343"/>
    </location>
</feature>
<dbReference type="InterPro" id="IPR050053">
    <property type="entry name" value="ATPase_alpha/beta_chains"/>
</dbReference>
<dbReference type="SUPFAM" id="SSF52540">
    <property type="entry name" value="P-loop containing nucleoside triphosphate hydrolases"/>
    <property type="match status" value="1"/>
</dbReference>
<keyword evidence="3" id="KW-0963">Cytoplasm</keyword>
<gene>
    <name evidence="10" type="ORF">RZ517_01270</name>
</gene>
<protein>
    <submittedName>
        <fullName evidence="10">FliI/YscN family ATPase</fullName>
    </submittedName>
</protein>
<dbReference type="InterPro" id="IPR003593">
    <property type="entry name" value="AAA+_ATPase"/>
</dbReference>
<dbReference type="EMBL" id="CP146069">
    <property type="protein sequence ID" value="WWR46842.1"/>
    <property type="molecule type" value="Genomic_DNA"/>
</dbReference>
<accession>A0ABZ2HG05</accession>
<evidence type="ECO:0000313" key="10">
    <source>
        <dbReference type="EMBL" id="WWR46842.1"/>
    </source>
</evidence>
<name>A0ABZ2HG05_9RHOB</name>
<dbReference type="PANTHER" id="PTHR15184">
    <property type="entry name" value="ATP SYNTHASE"/>
    <property type="match status" value="1"/>
</dbReference>
<evidence type="ECO:0000256" key="8">
    <source>
        <dbReference type="SAM" id="MobiDB-lite"/>
    </source>
</evidence>
<dbReference type="NCBIfam" id="TIGR01026">
    <property type="entry name" value="fliI_yscN"/>
    <property type="match status" value="1"/>
</dbReference>
<reference evidence="10 11" key="1">
    <citation type="submission" date="2023-10" db="EMBL/GenBank/DDBJ databases">
        <title>Roseovarius strain S88 nov., isolated from a marine algae.</title>
        <authorList>
            <person name="Lee M.W."/>
            <person name="Lee J.K."/>
            <person name="Kim J.M."/>
            <person name="Choi D.G."/>
            <person name="Baek J.H."/>
            <person name="Bayburt H."/>
            <person name="Jung J.J."/>
            <person name="Han D.M."/>
            <person name="Jeon C.O."/>
        </authorList>
    </citation>
    <scope>NUCLEOTIDE SEQUENCE [LARGE SCALE GENOMIC DNA]</scope>
    <source>
        <strain evidence="10 11">S88</strain>
    </source>
</reference>
<dbReference type="Gene3D" id="3.40.50.12240">
    <property type="match status" value="1"/>
</dbReference>
<keyword evidence="4" id="KW-0547">Nucleotide-binding</keyword>
<dbReference type="Pfam" id="PF00006">
    <property type="entry name" value="ATP-synt_ab"/>
    <property type="match status" value="1"/>
</dbReference>
<comment type="subcellular location">
    <subcellularLocation>
        <location evidence="1">Cytoplasm</location>
    </subcellularLocation>
</comment>
<sequence>MAVTDLTALKNEISTLEPVRSVGRVSSVEGTMVQVSGLAGAARLGDRVRIVSASGQCVSGEIIRLAEQVASVLPDEAPVGISLRDRVILGRDSRISPADSWIGRIVDPFGRSLDGRPLLKGPRARRLQTAPPPPSRRRALGGRLETGMAVFNTMLPLVRGQRIGLFAGSGVGKSQLLATLGCNMAADVVVFALIGERGRELLDFARNGLGSEGMKRSVIVAATSDQSPLLRRQCAWAAMCVAEHFRDQGRHVLFLADSMTRFAEAHREVAVAAGELPALRGFPASTAHMLMSICERAGPGEVDQGDITAVLSVLVAGSDMDEPISDILRGVLDGHVVMDRQIAERGRYPAIDLLRSVSRSLPAAATDSENALILQARSLLGSYQSSETMVRAGLYSDGSDPILDQAIRAWPDLDSFVAEQESQNTQHSFDRLALILRRATQSQPGSSSTKQTNTLQVRS</sequence>
<evidence type="ECO:0000313" key="11">
    <source>
        <dbReference type="Proteomes" id="UP001364156"/>
    </source>
</evidence>
<evidence type="ECO:0000256" key="7">
    <source>
        <dbReference type="ARBA" id="ARBA00022967"/>
    </source>
</evidence>
<dbReference type="SMART" id="SM00382">
    <property type="entry name" value="AAA"/>
    <property type="match status" value="1"/>
</dbReference>
<dbReference type="Pfam" id="PF18269">
    <property type="entry name" value="T3SS_ATPase_C"/>
    <property type="match status" value="1"/>
</dbReference>
<evidence type="ECO:0000256" key="1">
    <source>
        <dbReference type="ARBA" id="ARBA00004496"/>
    </source>
</evidence>
<keyword evidence="11" id="KW-1185">Reference proteome</keyword>
<evidence type="ECO:0000256" key="2">
    <source>
        <dbReference type="ARBA" id="ARBA00022448"/>
    </source>
</evidence>
<keyword evidence="7" id="KW-1278">Translocase</keyword>
<feature type="region of interest" description="Disordered" evidence="8">
    <location>
        <begin position="116"/>
        <end position="139"/>
    </location>
</feature>
<dbReference type="RefSeq" id="WP_338549687.1">
    <property type="nucleotide sequence ID" value="NZ_CP146069.1"/>
</dbReference>
<evidence type="ECO:0000256" key="3">
    <source>
        <dbReference type="ARBA" id="ARBA00022490"/>
    </source>
</evidence>
<proteinExistence type="predicted"/>
<keyword evidence="5" id="KW-0067">ATP-binding</keyword>
<dbReference type="InterPro" id="IPR040627">
    <property type="entry name" value="T3SS_ATPase_C"/>
</dbReference>
<keyword evidence="6" id="KW-0653">Protein transport</keyword>
<dbReference type="InterPro" id="IPR000194">
    <property type="entry name" value="ATPase_F1/V1/A1_a/bsu_nucl-bd"/>
</dbReference>
<dbReference type="Proteomes" id="UP001364156">
    <property type="component" value="Chromosome"/>
</dbReference>
<dbReference type="PANTHER" id="PTHR15184:SF9">
    <property type="entry name" value="SPI-1 TYPE 3 SECRETION SYSTEM ATPASE"/>
    <property type="match status" value="1"/>
</dbReference>
<feature type="region of interest" description="Disordered" evidence="8">
    <location>
        <begin position="440"/>
        <end position="459"/>
    </location>
</feature>
<organism evidence="10 11">
    <name type="scientific">Roseovarius phycicola</name>
    <dbReference type="NCBI Taxonomy" id="3080976"/>
    <lineage>
        <taxon>Bacteria</taxon>
        <taxon>Pseudomonadati</taxon>
        <taxon>Pseudomonadota</taxon>
        <taxon>Alphaproteobacteria</taxon>
        <taxon>Rhodobacterales</taxon>
        <taxon>Roseobacteraceae</taxon>
        <taxon>Roseovarius</taxon>
    </lineage>
</organism>
<evidence type="ECO:0000256" key="5">
    <source>
        <dbReference type="ARBA" id="ARBA00022840"/>
    </source>
</evidence>
<dbReference type="InterPro" id="IPR027417">
    <property type="entry name" value="P-loop_NTPase"/>
</dbReference>
<dbReference type="InterPro" id="IPR005714">
    <property type="entry name" value="ATPase_T3SS_FliI/YscN"/>
</dbReference>
<evidence type="ECO:0000256" key="6">
    <source>
        <dbReference type="ARBA" id="ARBA00022927"/>
    </source>
</evidence>
<evidence type="ECO:0000256" key="4">
    <source>
        <dbReference type="ARBA" id="ARBA00022741"/>
    </source>
</evidence>